<feature type="region of interest" description="Disordered" evidence="1">
    <location>
        <begin position="1"/>
        <end position="25"/>
    </location>
</feature>
<comment type="caution">
    <text evidence="3">The sequence shown here is derived from an EMBL/GenBank/DDBJ whole genome shotgun (WGS) entry which is preliminary data.</text>
</comment>
<dbReference type="RefSeq" id="WP_160423676.1">
    <property type="nucleotide sequence ID" value="NZ_WSTA01000024.1"/>
</dbReference>
<proteinExistence type="predicted"/>
<keyword evidence="2" id="KW-0472">Membrane</keyword>
<organism evidence="3 4">
    <name type="scientific">Agromyces seonyuensis</name>
    <dbReference type="NCBI Taxonomy" id="2662446"/>
    <lineage>
        <taxon>Bacteria</taxon>
        <taxon>Bacillati</taxon>
        <taxon>Actinomycetota</taxon>
        <taxon>Actinomycetes</taxon>
        <taxon>Micrococcales</taxon>
        <taxon>Microbacteriaceae</taxon>
        <taxon>Agromyces</taxon>
    </lineage>
</organism>
<evidence type="ECO:0000313" key="3">
    <source>
        <dbReference type="EMBL" id="MWB98339.1"/>
    </source>
</evidence>
<keyword evidence="4" id="KW-1185">Reference proteome</keyword>
<reference evidence="3 4" key="1">
    <citation type="submission" date="2019-12" db="EMBL/GenBank/DDBJ databases">
        <authorList>
            <person name="Kim Y.S."/>
        </authorList>
    </citation>
    <scope>NUCLEOTIDE SEQUENCE [LARGE SCALE GENOMIC DNA]</scope>
    <source>
        <strain evidence="3 4">MMS17-SY077</strain>
    </source>
</reference>
<evidence type="ECO:0000313" key="4">
    <source>
        <dbReference type="Proteomes" id="UP000438182"/>
    </source>
</evidence>
<dbReference type="Pfam" id="PF14155">
    <property type="entry name" value="DUF4307"/>
    <property type="match status" value="1"/>
</dbReference>
<evidence type="ECO:0000256" key="2">
    <source>
        <dbReference type="SAM" id="Phobius"/>
    </source>
</evidence>
<sequence>MADRRSASAAGDDAAAEDAELDRTDVPAASVAPAVNPAHLEHLEGTAVGDRYGRKPGVRRKERGWLIGGAVFLVVVLAAWLGWAGLGGSDDGPALEAKDLSHTLLPDERAVEVTWSLSVPAGTATECAVQALDEDFTVVGWKVVPIPAGDRDIRAFTETVRTARTAVTGVVAGCWVA</sequence>
<dbReference type="AlphaFoldDB" id="A0A6I4P2L7"/>
<dbReference type="InterPro" id="IPR025443">
    <property type="entry name" value="DUF4307"/>
</dbReference>
<gene>
    <name evidence="3" type="ORF">GB864_07225</name>
</gene>
<evidence type="ECO:0000256" key="1">
    <source>
        <dbReference type="SAM" id="MobiDB-lite"/>
    </source>
</evidence>
<dbReference type="EMBL" id="WSTA01000024">
    <property type="protein sequence ID" value="MWB98339.1"/>
    <property type="molecule type" value="Genomic_DNA"/>
</dbReference>
<accession>A0A6I4P2L7</accession>
<keyword evidence="2" id="KW-1133">Transmembrane helix</keyword>
<dbReference type="Proteomes" id="UP000438182">
    <property type="component" value="Unassembled WGS sequence"/>
</dbReference>
<keyword evidence="2" id="KW-0812">Transmembrane</keyword>
<protein>
    <submittedName>
        <fullName evidence="3">DUF4307 domain-containing protein</fullName>
    </submittedName>
</protein>
<name>A0A6I4P2L7_9MICO</name>
<feature type="transmembrane region" description="Helical" evidence="2">
    <location>
        <begin position="64"/>
        <end position="83"/>
    </location>
</feature>